<dbReference type="Pfam" id="PF01663">
    <property type="entry name" value="Phosphodiest"/>
    <property type="match status" value="1"/>
</dbReference>
<dbReference type="EMBL" id="CP015402">
    <property type="protein sequence ID" value="ANU62774.1"/>
    <property type="molecule type" value="Genomic_DNA"/>
</dbReference>
<dbReference type="SUPFAM" id="SSF53649">
    <property type="entry name" value="Alkaline phosphatase-like"/>
    <property type="match status" value="1"/>
</dbReference>
<dbReference type="Gene3D" id="3.40.720.10">
    <property type="entry name" value="Alkaline Phosphatase, subunit A"/>
    <property type="match status" value="1"/>
</dbReference>
<keyword evidence="3" id="KW-1185">Reference proteome</keyword>
<accession>A0A1Z2XE53</accession>
<dbReference type="PIRSF" id="PIRSF031924">
    <property type="entry name" value="Pi-irrepressible_AP"/>
    <property type="match status" value="1"/>
</dbReference>
<sequence length="538" mass="59102">MRKKTDTSITIRLATLLVASMVSLTLAAQAPSPRPKLVVGIVVDGLREDYIDLLKGYFGPDGFRRLMRDGVMLDNVDFGTYVDPAAATAIIYSGASASVNGIPATYVYDNAGRREHSIVLDPEKIGNYTDETYSPKAVRVSTLSDEVRIDGGGIGSVYSIAPQPAQSIILAGHAGNSAFWLNDVTGRWATTTYYKDVPQPIQARNFAKPLPARLDTLAWRPLMKPEQYPDLPAYKKYYPFRHLFQHNDVDRFRNFKTSAPANTEVTDIAAEYIRGLKLGTRGAIDMLNIGYTVCPFAKAKDSDHRLETMDTYLRLDADLARLFQVIDGTVGLGNTFIFLTGTPAAPSDKRDDDRWGIPNGEFSARKAMSLLNVYLMARHGNGEWVSGYHNGHLFLNKELIKQHDLDIREVREDAASFLIRMSGVSGAWTIDDVVAGKAGNNAAALKRNTVADYAGDVIVEVNPGWEIVSINPTTQKEERTTVRTGLISAPAFFLSPDLAADRISAPVDARSIAPTVARVLRIRSPNATELPALPLKRK</sequence>
<keyword evidence="1" id="KW-0732">Signal</keyword>
<dbReference type="InterPro" id="IPR002591">
    <property type="entry name" value="Phosphodiest/P_Trfase"/>
</dbReference>
<feature type="signal peptide" evidence="1">
    <location>
        <begin position="1"/>
        <end position="27"/>
    </location>
</feature>
<name>A0A1B1S7K1_9BACT</name>
<organism evidence="2 3">
    <name type="scientific">Muribaculum intestinale</name>
    <dbReference type="NCBI Taxonomy" id="1796646"/>
    <lineage>
        <taxon>Bacteria</taxon>
        <taxon>Pseudomonadati</taxon>
        <taxon>Bacteroidota</taxon>
        <taxon>Bacteroidia</taxon>
        <taxon>Bacteroidales</taxon>
        <taxon>Muribaculaceae</taxon>
        <taxon>Muribaculum</taxon>
    </lineage>
</organism>
<dbReference type="AlphaFoldDB" id="A0A1B1S7K1"/>
<evidence type="ECO:0000313" key="2">
    <source>
        <dbReference type="EMBL" id="ANU62774.1"/>
    </source>
</evidence>
<dbReference type="GeneID" id="65535793"/>
<proteinExistence type="predicted"/>
<dbReference type="STRING" id="1796646.A4V02_02910"/>
<dbReference type="OrthoDB" id="9766127at2"/>
<feature type="chain" id="PRO_5008529307" description="Alkaline phosphatase family protein" evidence="1">
    <location>
        <begin position="28"/>
        <end position="538"/>
    </location>
</feature>
<dbReference type="InterPro" id="IPR017850">
    <property type="entry name" value="Alkaline_phosphatase_core_sf"/>
</dbReference>
<gene>
    <name evidence="2" type="ORF">A4V02_02910</name>
</gene>
<dbReference type="CDD" id="cd16016">
    <property type="entry name" value="AP-SPAP"/>
    <property type="match status" value="1"/>
</dbReference>
<dbReference type="KEGG" id="pary:A4V02_02910"/>
<dbReference type="Gene3D" id="3.30.1360.150">
    <property type="match status" value="1"/>
</dbReference>
<dbReference type="RefSeq" id="WP_068960154.1">
    <property type="nucleotide sequence ID" value="NZ_CAJTAP010000002.1"/>
</dbReference>
<dbReference type="InterPro" id="IPR026263">
    <property type="entry name" value="Alkaline_phosphatase_prok"/>
</dbReference>
<evidence type="ECO:0000256" key="1">
    <source>
        <dbReference type="SAM" id="SignalP"/>
    </source>
</evidence>
<evidence type="ECO:0008006" key="4">
    <source>
        <dbReference type="Google" id="ProtNLM"/>
    </source>
</evidence>
<accession>A0A1B1S7K1</accession>
<dbReference type="GO" id="GO:0004035">
    <property type="term" value="F:alkaline phosphatase activity"/>
    <property type="evidence" value="ECO:0007669"/>
    <property type="project" value="InterPro"/>
</dbReference>
<reference evidence="3" key="1">
    <citation type="submission" date="2016-04" db="EMBL/GenBank/DDBJ databases">
        <title>Complete Genome Sequences of Twelve Strains of a Stable Defined Moderately Diverse Mouse Microbiota 2 (sDMDMm2).</title>
        <authorList>
            <person name="Uchimura Y."/>
            <person name="Wyss M."/>
            <person name="Brugiroux S."/>
            <person name="Limenitakis J.P."/>
            <person name="Stecher B."/>
            <person name="McCoy K.D."/>
            <person name="Macpherson A.J."/>
        </authorList>
    </citation>
    <scope>NUCLEOTIDE SEQUENCE [LARGE SCALE GENOMIC DNA]</scope>
    <source>
        <strain evidence="3">YL27</strain>
    </source>
</reference>
<dbReference type="Proteomes" id="UP000186351">
    <property type="component" value="Chromosome"/>
</dbReference>
<protein>
    <recommendedName>
        <fullName evidence="4">Alkaline phosphatase family protein</fullName>
    </recommendedName>
</protein>
<evidence type="ECO:0000313" key="3">
    <source>
        <dbReference type="Proteomes" id="UP000186351"/>
    </source>
</evidence>